<dbReference type="InterPro" id="IPR000150">
    <property type="entry name" value="Cof"/>
</dbReference>
<dbReference type="PANTHER" id="PTHR10000">
    <property type="entry name" value="PHOSPHOSERINE PHOSPHATASE"/>
    <property type="match status" value="1"/>
</dbReference>
<dbReference type="GO" id="GO:0016791">
    <property type="term" value="F:phosphatase activity"/>
    <property type="evidence" value="ECO:0007669"/>
    <property type="project" value="TreeGrafter"/>
</dbReference>
<sequence length="277" mass="31210">MLTRSREDLREHAKKIKAIFFDIDDTLRLKDEEFMPESVKDVFRRLKEKGILTGIASGRAYHAIVPEVRELGADVYVTINGQYVITPSGEELYSNPIPSDVVERAIEWAKSENVELVFIGSSNVALTKWNEYGEAALPIVYGRGIIEYPKFHEKHRVYQMLTINENAESLVLPEELRQHVRLVKWHPYSNDIIPLGGSKANGIARVIESLGLTPDEIMAFGDEMNDIEMFNFVGIAVAMGNANWKVKPLADYVTKTVTDDGILDALETLGILDKTED</sequence>
<dbReference type="InterPro" id="IPR036412">
    <property type="entry name" value="HAD-like_sf"/>
</dbReference>
<dbReference type="STRING" id="263852.SAMN02745116_01655"/>
<evidence type="ECO:0000313" key="1">
    <source>
        <dbReference type="EMBL" id="SJZ86481.1"/>
    </source>
</evidence>
<gene>
    <name evidence="1" type="ORF">SAMN02745116_01655</name>
</gene>
<dbReference type="SFLD" id="SFLDS00003">
    <property type="entry name" value="Haloacid_Dehalogenase"/>
    <property type="match status" value="1"/>
</dbReference>
<dbReference type="SUPFAM" id="SSF56784">
    <property type="entry name" value="HAD-like"/>
    <property type="match status" value="1"/>
</dbReference>
<dbReference type="CDD" id="cd07517">
    <property type="entry name" value="HAD_HPP"/>
    <property type="match status" value="1"/>
</dbReference>
<dbReference type="GO" id="GO:0005829">
    <property type="term" value="C:cytosol"/>
    <property type="evidence" value="ECO:0007669"/>
    <property type="project" value="TreeGrafter"/>
</dbReference>
<protein>
    <submittedName>
        <fullName evidence="1">Cof subfamily of IIB subfamily of haloacid dehalogenase superfamily/HAD-superfamily hydrolase, subfamily IIB</fullName>
    </submittedName>
</protein>
<dbReference type="Gene3D" id="3.30.1240.10">
    <property type="match status" value="1"/>
</dbReference>
<dbReference type="EMBL" id="FUXI01000018">
    <property type="protein sequence ID" value="SJZ86481.1"/>
    <property type="molecule type" value="Genomic_DNA"/>
</dbReference>
<dbReference type="GO" id="GO:0000287">
    <property type="term" value="F:magnesium ion binding"/>
    <property type="evidence" value="ECO:0007669"/>
    <property type="project" value="TreeGrafter"/>
</dbReference>
<name>A0A1T4P507_9ENTE</name>
<dbReference type="AlphaFoldDB" id="A0A1T4P507"/>
<dbReference type="InterPro" id="IPR006379">
    <property type="entry name" value="HAD-SF_hydro_IIB"/>
</dbReference>
<keyword evidence="1" id="KW-0378">Hydrolase</keyword>
<dbReference type="PANTHER" id="PTHR10000:SF25">
    <property type="entry name" value="PHOSPHATASE YKRA-RELATED"/>
    <property type="match status" value="1"/>
</dbReference>
<dbReference type="RefSeq" id="WP_078807588.1">
    <property type="nucleotide sequence ID" value="NZ_FUXI01000018.1"/>
</dbReference>
<dbReference type="NCBIfam" id="TIGR00099">
    <property type="entry name" value="Cof-subfamily"/>
    <property type="match status" value="1"/>
</dbReference>
<dbReference type="SFLD" id="SFLDG01144">
    <property type="entry name" value="C2.B.4:_PGP_Like"/>
    <property type="match status" value="1"/>
</dbReference>
<keyword evidence="2" id="KW-1185">Reference proteome</keyword>
<dbReference type="Proteomes" id="UP000190328">
    <property type="component" value="Unassembled WGS sequence"/>
</dbReference>
<evidence type="ECO:0000313" key="2">
    <source>
        <dbReference type="Proteomes" id="UP000190328"/>
    </source>
</evidence>
<reference evidence="1 2" key="1">
    <citation type="submission" date="2017-02" db="EMBL/GenBank/DDBJ databases">
        <authorList>
            <person name="Peterson S.W."/>
        </authorList>
    </citation>
    <scope>NUCLEOTIDE SEQUENCE [LARGE SCALE GENOMIC DNA]</scope>
    <source>
        <strain evidence="1 2">ATCC BAA-1030</strain>
    </source>
</reference>
<dbReference type="Pfam" id="PF08282">
    <property type="entry name" value="Hydrolase_3"/>
    <property type="match status" value="1"/>
</dbReference>
<accession>A0A1T4P507</accession>
<proteinExistence type="predicted"/>
<dbReference type="InterPro" id="IPR023214">
    <property type="entry name" value="HAD_sf"/>
</dbReference>
<dbReference type="SFLD" id="SFLDG01140">
    <property type="entry name" value="C2.B:_Phosphomannomutase_and_P"/>
    <property type="match status" value="1"/>
</dbReference>
<dbReference type="NCBIfam" id="TIGR01484">
    <property type="entry name" value="HAD-SF-IIB"/>
    <property type="match status" value="1"/>
</dbReference>
<dbReference type="OrthoDB" id="9810101at2"/>
<organism evidence="1 2">
    <name type="scientific">Pilibacter termitis</name>
    <dbReference type="NCBI Taxonomy" id="263852"/>
    <lineage>
        <taxon>Bacteria</taxon>
        <taxon>Bacillati</taxon>
        <taxon>Bacillota</taxon>
        <taxon>Bacilli</taxon>
        <taxon>Lactobacillales</taxon>
        <taxon>Enterococcaceae</taxon>
        <taxon>Pilibacter</taxon>
    </lineage>
</organism>
<dbReference type="Gene3D" id="3.40.50.1000">
    <property type="entry name" value="HAD superfamily/HAD-like"/>
    <property type="match status" value="1"/>
</dbReference>